<dbReference type="InterPro" id="IPR033121">
    <property type="entry name" value="PEPTIDASE_A1"/>
</dbReference>
<comment type="subunit">
    <text evidence="7">Associated with the spliceosome.</text>
</comment>
<dbReference type="GO" id="GO:0000398">
    <property type="term" value="P:mRNA splicing, via spliceosome"/>
    <property type="evidence" value="ECO:0007669"/>
    <property type="project" value="UniProtKB-UniRule"/>
</dbReference>
<dbReference type="InterPro" id="IPR021109">
    <property type="entry name" value="Peptidase_aspartic_dom_sf"/>
</dbReference>
<comment type="function">
    <text evidence="7">Involved in pre-mRNA splicing.</text>
</comment>
<dbReference type="Pfam" id="PF11708">
    <property type="entry name" value="Slu7"/>
    <property type="match status" value="1"/>
</dbReference>
<keyword evidence="6 7" id="KW-0539">Nucleus</keyword>
<evidence type="ECO:0000259" key="9">
    <source>
        <dbReference type="Pfam" id="PF11708"/>
    </source>
</evidence>
<proteinExistence type="inferred from homology"/>
<evidence type="ECO:0000256" key="5">
    <source>
        <dbReference type="ARBA" id="ARBA00023187"/>
    </source>
</evidence>
<dbReference type="InterPro" id="IPR039974">
    <property type="entry name" value="Splicing_factor_SLU7"/>
</dbReference>
<dbReference type="SUPFAM" id="SSF50630">
    <property type="entry name" value="Acid proteases"/>
    <property type="match status" value="1"/>
</dbReference>
<evidence type="ECO:0000256" key="1">
    <source>
        <dbReference type="ARBA" id="ARBA00004123"/>
    </source>
</evidence>
<dbReference type="PANTHER" id="PTHR12942:SF2">
    <property type="entry name" value="PRE-MRNA-SPLICING FACTOR SLU7"/>
    <property type="match status" value="1"/>
</dbReference>
<dbReference type="AlphaFoldDB" id="A0A9R1VPM7"/>
<dbReference type="Pfam" id="PF00026">
    <property type="entry name" value="Asp"/>
    <property type="match status" value="1"/>
</dbReference>
<organism evidence="10 11">
    <name type="scientific">Lactuca sativa</name>
    <name type="common">Garden lettuce</name>
    <dbReference type="NCBI Taxonomy" id="4236"/>
    <lineage>
        <taxon>Eukaryota</taxon>
        <taxon>Viridiplantae</taxon>
        <taxon>Streptophyta</taxon>
        <taxon>Embryophyta</taxon>
        <taxon>Tracheophyta</taxon>
        <taxon>Spermatophyta</taxon>
        <taxon>Magnoliopsida</taxon>
        <taxon>eudicotyledons</taxon>
        <taxon>Gunneridae</taxon>
        <taxon>Pentapetalae</taxon>
        <taxon>asterids</taxon>
        <taxon>campanulids</taxon>
        <taxon>Asterales</taxon>
        <taxon>Asteraceae</taxon>
        <taxon>Cichorioideae</taxon>
        <taxon>Cichorieae</taxon>
        <taxon>Lactucinae</taxon>
        <taxon>Lactuca</taxon>
    </lineage>
</organism>
<keyword evidence="5 7" id="KW-0508">mRNA splicing</keyword>
<sequence>MSKRKEYRVWPEDVLPEQLTVTPLNYSTMANKHLNNLTEALLFLSHFMGDIHQDSLRIEVGTRLMFIVAFKSREDHRKQMELEEARKAGPAPAEVDEDGKEINPHIPQYMSSAPWYLNAERPSLKHQRKWKSDPNYTKSWYDRRAKIYQADKYRKGACENCGAMTHTTKTCMERLLKLRAKWTSKNIAPDKKIETFELDYDGKRDRWNGYDATSYAHVIERYEARDEAKKKFLKDHQLKKLEEKGNTQNVEEVVSDDEDNEETLNYIDAQYYGEIGIQYGTGAISGIFSQESAQFGDLVVKEHDFIEATKEPASLSSQPSLMVFLALDFKKSLFEMLFLCGSFLAP</sequence>
<evidence type="ECO:0000259" key="8">
    <source>
        <dbReference type="Pfam" id="PF00026"/>
    </source>
</evidence>
<evidence type="ECO:0000256" key="7">
    <source>
        <dbReference type="RuleBase" id="RU367071"/>
    </source>
</evidence>
<keyword evidence="11" id="KW-1185">Reference proteome</keyword>
<evidence type="ECO:0000256" key="4">
    <source>
        <dbReference type="ARBA" id="ARBA00022728"/>
    </source>
</evidence>
<dbReference type="GO" id="GO:0005681">
    <property type="term" value="C:spliceosomal complex"/>
    <property type="evidence" value="ECO:0007669"/>
    <property type="project" value="UniProtKB-UniRule"/>
</dbReference>
<evidence type="ECO:0000256" key="2">
    <source>
        <dbReference type="ARBA" id="ARBA00007203"/>
    </source>
</evidence>
<feature type="domain" description="Pre-mRNA-splicing factor SLU7" evidence="9">
    <location>
        <begin position="198"/>
        <end position="262"/>
    </location>
</feature>
<evidence type="ECO:0000256" key="3">
    <source>
        <dbReference type="ARBA" id="ARBA00022664"/>
    </source>
</evidence>
<dbReference type="EMBL" id="NBSK02000004">
    <property type="protein sequence ID" value="KAJ0209803.1"/>
    <property type="molecule type" value="Genomic_DNA"/>
</dbReference>
<comment type="similarity">
    <text evidence="2 7">Belongs to the SLU7 family.</text>
</comment>
<evidence type="ECO:0000313" key="11">
    <source>
        <dbReference type="Proteomes" id="UP000235145"/>
    </source>
</evidence>
<protein>
    <recommendedName>
        <fullName evidence="7">Pre-mRNA-splicing factor SLU7</fullName>
    </recommendedName>
</protein>
<comment type="caution">
    <text evidence="10">The sequence shown here is derived from an EMBL/GenBank/DDBJ whole genome shotgun (WGS) entry which is preliminary data.</text>
</comment>
<dbReference type="InterPro" id="IPR021715">
    <property type="entry name" value="Slu7_dom"/>
</dbReference>
<reference evidence="10 11" key="1">
    <citation type="journal article" date="2017" name="Nat. Commun.">
        <title>Genome assembly with in vitro proximity ligation data and whole-genome triplication in lettuce.</title>
        <authorList>
            <person name="Reyes-Chin-Wo S."/>
            <person name="Wang Z."/>
            <person name="Yang X."/>
            <person name="Kozik A."/>
            <person name="Arikit S."/>
            <person name="Song C."/>
            <person name="Xia L."/>
            <person name="Froenicke L."/>
            <person name="Lavelle D.O."/>
            <person name="Truco M.J."/>
            <person name="Xia R."/>
            <person name="Zhu S."/>
            <person name="Xu C."/>
            <person name="Xu H."/>
            <person name="Xu X."/>
            <person name="Cox K."/>
            <person name="Korf I."/>
            <person name="Meyers B.C."/>
            <person name="Michelmore R.W."/>
        </authorList>
    </citation>
    <scope>NUCLEOTIDE SEQUENCE [LARGE SCALE GENOMIC DNA]</scope>
    <source>
        <strain evidence="11">cv. Salinas</strain>
        <tissue evidence="10">Seedlings</tissue>
    </source>
</reference>
<dbReference type="GO" id="GO:0030628">
    <property type="term" value="F:pre-mRNA 3'-splice site binding"/>
    <property type="evidence" value="ECO:0007669"/>
    <property type="project" value="UniProtKB-UniRule"/>
</dbReference>
<name>A0A9R1VPM7_LACSA</name>
<accession>A0A9R1VPM7</accession>
<dbReference type="Proteomes" id="UP000235145">
    <property type="component" value="Unassembled WGS sequence"/>
</dbReference>
<keyword evidence="3 7" id="KW-0507">mRNA processing</keyword>
<evidence type="ECO:0000313" key="10">
    <source>
        <dbReference type="EMBL" id="KAJ0209803.1"/>
    </source>
</evidence>
<keyword evidence="4 7" id="KW-0747">Spliceosome</keyword>
<comment type="subcellular location">
    <subcellularLocation>
        <location evidence="1 7">Nucleus</location>
    </subcellularLocation>
</comment>
<evidence type="ECO:0000256" key="6">
    <source>
        <dbReference type="ARBA" id="ARBA00023242"/>
    </source>
</evidence>
<gene>
    <name evidence="10" type="ORF">LSAT_V11C400176110</name>
</gene>
<dbReference type="PANTHER" id="PTHR12942">
    <property type="entry name" value="STEP II SPLICING FACTOR SLU7"/>
    <property type="match status" value="1"/>
</dbReference>
<feature type="domain" description="Peptidase A1" evidence="8">
    <location>
        <begin position="274"/>
        <end position="315"/>
    </location>
</feature>